<keyword evidence="2" id="KW-0479">Metal-binding</keyword>
<protein>
    <submittedName>
        <fullName evidence="8">MBL fold metallo-hydrolase</fullName>
    </submittedName>
</protein>
<dbReference type="PROSITE" id="PS51318">
    <property type="entry name" value="TAT"/>
    <property type="match status" value="1"/>
</dbReference>
<evidence type="ECO:0000256" key="6">
    <source>
        <dbReference type="SAM" id="SignalP"/>
    </source>
</evidence>
<dbReference type="EMBL" id="CP133659">
    <property type="protein sequence ID" value="WMW64939.1"/>
    <property type="molecule type" value="Genomic_DNA"/>
</dbReference>
<evidence type="ECO:0000313" key="8">
    <source>
        <dbReference type="EMBL" id="WMW64939.1"/>
    </source>
</evidence>
<evidence type="ECO:0000256" key="5">
    <source>
        <dbReference type="ARBA" id="ARBA00023014"/>
    </source>
</evidence>
<dbReference type="Proteomes" id="UP001180616">
    <property type="component" value="Chromosome"/>
</dbReference>
<accession>A0ABY9R0E8</accession>
<keyword evidence="4" id="KW-0862">Zinc</keyword>
<dbReference type="SUPFAM" id="SSF56281">
    <property type="entry name" value="Metallo-hydrolase/oxidoreductase"/>
    <property type="match status" value="1"/>
</dbReference>
<keyword evidence="5" id="KW-0408">Iron</keyword>
<evidence type="ECO:0000256" key="2">
    <source>
        <dbReference type="ARBA" id="ARBA00022723"/>
    </source>
</evidence>
<keyword evidence="3" id="KW-0378">Hydrolase</keyword>
<name>A0ABY9R0E8_9BACT</name>
<comment type="similarity">
    <text evidence="1">Belongs to the metallo-beta-lactamase superfamily.</text>
</comment>
<dbReference type="PANTHER" id="PTHR42978">
    <property type="entry name" value="QUORUM-QUENCHING LACTONASE YTNP-RELATED-RELATED"/>
    <property type="match status" value="1"/>
</dbReference>
<evidence type="ECO:0000256" key="4">
    <source>
        <dbReference type="ARBA" id="ARBA00022833"/>
    </source>
</evidence>
<keyword evidence="9" id="KW-1185">Reference proteome</keyword>
<organism evidence="8 9">
    <name type="scientific">Nitratidesulfovibrio liaohensis</name>
    <dbReference type="NCBI Taxonomy" id="2604158"/>
    <lineage>
        <taxon>Bacteria</taxon>
        <taxon>Pseudomonadati</taxon>
        <taxon>Thermodesulfobacteriota</taxon>
        <taxon>Desulfovibrionia</taxon>
        <taxon>Desulfovibrionales</taxon>
        <taxon>Desulfovibrionaceae</taxon>
        <taxon>Nitratidesulfovibrio</taxon>
    </lineage>
</organism>
<gene>
    <name evidence="8" type="ORF">KPS_003018</name>
</gene>
<feature type="domain" description="Metallo-beta-lactamase" evidence="7">
    <location>
        <begin position="102"/>
        <end position="311"/>
    </location>
</feature>
<dbReference type="InterPro" id="IPR006311">
    <property type="entry name" value="TAT_signal"/>
</dbReference>
<proteinExistence type="inferred from homology"/>
<dbReference type="RefSeq" id="WP_309540990.1">
    <property type="nucleotide sequence ID" value="NZ_CP133659.1"/>
</dbReference>
<dbReference type="CDD" id="cd07720">
    <property type="entry name" value="OPHC2-like_MBL-fold"/>
    <property type="match status" value="1"/>
</dbReference>
<dbReference type="InterPro" id="IPR036866">
    <property type="entry name" value="RibonucZ/Hydroxyglut_hydro"/>
</dbReference>
<dbReference type="PANTHER" id="PTHR42978:SF6">
    <property type="entry name" value="QUORUM-QUENCHING LACTONASE YTNP-RELATED"/>
    <property type="match status" value="1"/>
</dbReference>
<evidence type="ECO:0000313" key="9">
    <source>
        <dbReference type="Proteomes" id="UP001180616"/>
    </source>
</evidence>
<feature type="chain" id="PRO_5045230178" evidence="6">
    <location>
        <begin position="28"/>
        <end position="341"/>
    </location>
</feature>
<dbReference type="Pfam" id="PF00753">
    <property type="entry name" value="Lactamase_B"/>
    <property type="match status" value="1"/>
</dbReference>
<dbReference type="InterPro" id="IPR001279">
    <property type="entry name" value="Metallo-B-lactamas"/>
</dbReference>
<sequence length="341" mass="35318">MLDRRRFMQSLLAVASLASLPAATANAAAGGTGTDAATAPPAPTGTQVPGFFRLPVGEVTVFALFDAHGKLDPAILHGADRKDIDALLEDAGIPAGQPHTSNVNCFLLDAGARRVLMDTGAGAFFGARGGHLPGNLRAAGHPPERIGHVLLSHLHPDHALGLVDAAGARVFPNAGVHVSAPELDYWTSDATFAAAPEGRRAGLLALRKALAPYKDSGRLHTFAPGAAPLPDVPQVTSVDLPGHTPGHCGFRVASGGAALLFWADIIHSTPVQFARPEVSIDFDVDQKAAVGTRLRLLPQVAAEGCWVAGSHLPFPGLGRVRARNGGKGGYAWLPVHYADGL</sequence>
<dbReference type="SMART" id="SM00849">
    <property type="entry name" value="Lactamase_B"/>
    <property type="match status" value="1"/>
</dbReference>
<feature type="signal peptide" evidence="6">
    <location>
        <begin position="1"/>
        <end position="27"/>
    </location>
</feature>
<dbReference type="Gene3D" id="3.60.15.10">
    <property type="entry name" value="Ribonuclease Z/Hydroxyacylglutathione hydrolase-like"/>
    <property type="match status" value="1"/>
</dbReference>
<keyword evidence="5" id="KW-0411">Iron-sulfur</keyword>
<evidence type="ECO:0000256" key="1">
    <source>
        <dbReference type="ARBA" id="ARBA00007749"/>
    </source>
</evidence>
<reference evidence="8" key="1">
    <citation type="submission" date="2023-09" db="EMBL/GenBank/DDBJ databases">
        <authorList>
            <consortium name="CW5 consortium"/>
            <person name="Lu C.-W."/>
        </authorList>
    </citation>
    <scope>NUCLEOTIDE SEQUENCE</scope>
    <source>
        <strain evidence="8">KPS</strain>
    </source>
</reference>
<dbReference type="InterPro" id="IPR051013">
    <property type="entry name" value="MBL_superfamily_lactonases"/>
</dbReference>
<keyword evidence="6" id="KW-0732">Signal</keyword>
<evidence type="ECO:0000259" key="7">
    <source>
        <dbReference type="SMART" id="SM00849"/>
    </source>
</evidence>
<evidence type="ECO:0000256" key="3">
    <source>
        <dbReference type="ARBA" id="ARBA00022801"/>
    </source>
</evidence>